<evidence type="ECO:0000313" key="13">
    <source>
        <dbReference type="EMBL" id="MYM75984.1"/>
    </source>
</evidence>
<evidence type="ECO:0000313" key="14">
    <source>
        <dbReference type="Proteomes" id="UP000469734"/>
    </source>
</evidence>
<evidence type="ECO:0000256" key="8">
    <source>
        <dbReference type="ARBA" id="ARBA00023114"/>
    </source>
</evidence>
<dbReference type="PANTHER" id="PTHR34501">
    <property type="entry name" value="PROTEIN YDDL-RELATED"/>
    <property type="match status" value="1"/>
</dbReference>
<evidence type="ECO:0000256" key="11">
    <source>
        <dbReference type="SAM" id="SignalP"/>
    </source>
</evidence>
<dbReference type="PANTHER" id="PTHR34501:SF9">
    <property type="entry name" value="MAJOR OUTER MEMBRANE PROTEIN P.IA"/>
    <property type="match status" value="1"/>
</dbReference>
<dbReference type="SUPFAM" id="SSF56935">
    <property type="entry name" value="Porins"/>
    <property type="match status" value="1"/>
</dbReference>
<dbReference type="Proteomes" id="UP000469734">
    <property type="component" value="Unassembled WGS sequence"/>
</dbReference>
<dbReference type="GO" id="GO:0015288">
    <property type="term" value="F:porin activity"/>
    <property type="evidence" value="ECO:0007669"/>
    <property type="project" value="UniProtKB-KW"/>
</dbReference>
<dbReference type="InterPro" id="IPR023614">
    <property type="entry name" value="Porin_dom_sf"/>
</dbReference>
<dbReference type="Gene3D" id="2.40.160.10">
    <property type="entry name" value="Porin"/>
    <property type="match status" value="1"/>
</dbReference>
<dbReference type="InterPro" id="IPR002299">
    <property type="entry name" value="Porin_Neis"/>
</dbReference>
<dbReference type="CDD" id="cd00342">
    <property type="entry name" value="gram_neg_porins"/>
    <property type="match status" value="1"/>
</dbReference>
<dbReference type="GO" id="GO:0046930">
    <property type="term" value="C:pore complex"/>
    <property type="evidence" value="ECO:0007669"/>
    <property type="project" value="UniProtKB-KW"/>
</dbReference>
<keyword evidence="5" id="KW-0812">Transmembrane</keyword>
<dbReference type="AlphaFoldDB" id="A0A7X4KJS1"/>
<dbReference type="EMBL" id="WWCR01000057">
    <property type="protein sequence ID" value="MYM75984.1"/>
    <property type="molecule type" value="Genomic_DNA"/>
</dbReference>
<dbReference type="PRINTS" id="PR00182">
    <property type="entry name" value="ECOLNEIPORIN"/>
</dbReference>
<dbReference type="InterPro" id="IPR001702">
    <property type="entry name" value="Porin_Gram-ve"/>
</dbReference>
<evidence type="ECO:0000256" key="10">
    <source>
        <dbReference type="ARBA" id="ARBA00023237"/>
    </source>
</evidence>
<keyword evidence="8" id="KW-0626">Porin</keyword>
<keyword evidence="6 11" id="KW-0732">Signal</keyword>
<protein>
    <submittedName>
        <fullName evidence="13">Porin</fullName>
    </submittedName>
</protein>
<evidence type="ECO:0000259" key="12">
    <source>
        <dbReference type="Pfam" id="PF13609"/>
    </source>
</evidence>
<name>A0A7X4KJS1_9BURK</name>
<evidence type="ECO:0000256" key="5">
    <source>
        <dbReference type="ARBA" id="ARBA00022692"/>
    </source>
</evidence>
<evidence type="ECO:0000256" key="2">
    <source>
        <dbReference type="ARBA" id="ARBA00011233"/>
    </source>
</evidence>
<keyword evidence="10" id="KW-0998">Cell outer membrane</keyword>
<keyword evidence="3" id="KW-0813">Transport</keyword>
<organism evidence="13 14">
    <name type="scientific">Duganella margarita</name>
    <dbReference type="NCBI Taxonomy" id="2692170"/>
    <lineage>
        <taxon>Bacteria</taxon>
        <taxon>Pseudomonadati</taxon>
        <taxon>Pseudomonadota</taxon>
        <taxon>Betaproteobacteria</taxon>
        <taxon>Burkholderiales</taxon>
        <taxon>Oxalobacteraceae</taxon>
        <taxon>Telluria group</taxon>
        <taxon>Duganella</taxon>
    </lineage>
</organism>
<dbReference type="GO" id="GO:0034220">
    <property type="term" value="P:monoatomic ion transmembrane transport"/>
    <property type="evidence" value="ECO:0007669"/>
    <property type="project" value="InterPro"/>
</dbReference>
<evidence type="ECO:0000256" key="7">
    <source>
        <dbReference type="ARBA" id="ARBA00023065"/>
    </source>
</evidence>
<evidence type="ECO:0000256" key="1">
    <source>
        <dbReference type="ARBA" id="ARBA00004571"/>
    </source>
</evidence>
<evidence type="ECO:0000256" key="6">
    <source>
        <dbReference type="ARBA" id="ARBA00022729"/>
    </source>
</evidence>
<evidence type="ECO:0000256" key="9">
    <source>
        <dbReference type="ARBA" id="ARBA00023136"/>
    </source>
</evidence>
<comment type="subunit">
    <text evidence="2">Homotrimer.</text>
</comment>
<feature type="chain" id="PRO_5030934140" evidence="11">
    <location>
        <begin position="21"/>
        <end position="360"/>
    </location>
</feature>
<gene>
    <name evidence="13" type="ORF">GTP56_27860</name>
</gene>
<keyword evidence="9" id="KW-0472">Membrane</keyword>
<keyword evidence="4" id="KW-1134">Transmembrane beta strand</keyword>
<dbReference type="RefSeq" id="WP_161052505.1">
    <property type="nucleotide sequence ID" value="NZ_WWCR01000057.1"/>
</dbReference>
<dbReference type="Pfam" id="PF13609">
    <property type="entry name" value="Porin_4"/>
    <property type="match status" value="1"/>
</dbReference>
<reference evidence="13 14" key="1">
    <citation type="submission" date="2019-12" db="EMBL/GenBank/DDBJ databases">
        <title>Novel species isolated from a subtropical stream in China.</title>
        <authorList>
            <person name="Lu H."/>
        </authorList>
    </citation>
    <scope>NUCLEOTIDE SEQUENCE [LARGE SCALE GENOMIC DNA]</scope>
    <source>
        <strain evidence="13 14">FT134W</strain>
    </source>
</reference>
<keyword evidence="7" id="KW-0406">Ion transport</keyword>
<feature type="domain" description="Porin" evidence="12">
    <location>
        <begin position="8"/>
        <end position="333"/>
    </location>
</feature>
<dbReference type="InterPro" id="IPR050298">
    <property type="entry name" value="Gram-neg_bact_OMP"/>
</dbReference>
<evidence type="ECO:0000256" key="3">
    <source>
        <dbReference type="ARBA" id="ARBA00022448"/>
    </source>
</evidence>
<comment type="subcellular location">
    <subcellularLocation>
        <location evidence="1">Cell outer membrane</location>
        <topology evidence="1">Multi-pass membrane protein</topology>
    </subcellularLocation>
</comment>
<dbReference type="InterPro" id="IPR033900">
    <property type="entry name" value="Gram_neg_porin_domain"/>
</dbReference>
<feature type="signal peptide" evidence="11">
    <location>
        <begin position="1"/>
        <end position="20"/>
    </location>
</feature>
<evidence type="ECO:0000256" key="4">
    <source>
        <dbReference type="ARBA" id="ARBA00022452"/>
    </source>
</evidence>
<sequence length="360" mass="37458">MKKQLFGAVALGAIAAGAQAQSNVQVYGIIDAGVVAERGGAAGNLDKVTSGVGSASRLGFKGNEDLGGGLSALFILESGVKVDTGESDAAGSIANRQALVGLSSRDYGMLTLGRQKTTLYKALGEVGDPFGLGYAGSAKNLFPLAGPNTRTSNTIAYATPSLYGLSGEATYSLGEQQGDQSAGRQYGAALAYSNGDLNARLVYNNRNSDSVVPGAAPVLHDLGHNALFVANYDFHIVKAFFAFGQDKGFNSAVLPVANAYGYKDAPKPTTDSRDLLIGATIPVGPRGTVMTSYLHKDDRQWHQDASQLAVGYAYAWSRRTSTYLAYAKIKNKNGAGYTVGNDTEAGSGNAAFNLGVRHAF</sequence>
<comment type="caution">
    <text evidence="13">The sequence shown here is derived from an EMBL/GenBank/DDBJ whole genome shotgun (WGS) entry which is preliminary data.</text>
</comment>
<dbReference type="GO" id="GO:0009279">
    <property type="term" value="C:cell outer membrane"/>
    <property type="evidence" value="ECO:0007669"/>
    <property type="project" value="UniProtKB-SubCell"/>
</dbReference>
<dbReference type="PRINTS" id="PR00184">
    <property type="entry name" value="NEISSPPORIN"/>
</dbReference>
<proteinExistence type="predicted"/>
<accession>A0A7X4KJS1</accession>